<dbReference type="InterPro" id="IPR045378">
    <property type="entry name" value="LNT_N"/>
</dbReference>
<dbReference type="PANTHER" id="PTHR38686:SF1">
    <property type="entry name" value="APOLIPOPROTEIN N-ACYLTRANSFERASE"/>
    <property type="match status" value="1"/>
</dbReference>
<feature type="transmembrane region" description="Helical" evidence="9">
    <location>
        <begin position="64"/>
        <end position="84"/>
    </location>
</feature>
<dbReference type="GO" id="GO:0042158">
    <property type="term" value="P:lipoprotein biosynthetic process"/>
    <property type="evidence" value="ECO:0007669"/>
    <property type="project" value="UniProtKB-UniRule"/>
</dbReference>
<dbReference type="CDD" id="cd07571">
    <property type="entry name" value="ALP_N-acyl_transferase"/>
    <property type="match status" value="1"/>
</dbReference>
<dbReference type="EMBL" id="PUHZ01000010">
    <property type="protein sequence ID" value="PQO46302.1"/>
    <property type="molecule type" value="Genomic_DNA"/>
</dbReference>
<dbReference type="AlphaFoldDB" id="A0A2S8GPF1"/>
<keyword evidence="4 9" id="KW-0808">Transferase</keyword>
<evidence type="ECO:0000256" key="8">
    <source>
        <dbReference type="ARBA" id="ARBA00023315"/>
    </source>
</evidence>
<dbReference type="InterPro" id="IPR003010">
    <property type="entry name" value="C-N_Hydrolase"/>
</dbReference>
<keyword evidence="7 9" id="KW-0472">Membrane</keyword>
<proteinExistence type="inferred from homology"/>
<comment type="pathway">
    <text evidence="9">Protein modification; lipoprotein biosynthesis (N-acyl transfer).</text>
</comment>
<feature type="transmembrane region" description="Helical" evidence="9">
    <location>
        <begin position="134"/>
        <end position="160"/>
    </location>
</feature>
<sequence>MLLALGFPQWNLVLLAWIAPIGWLMLVQAPSLPKYSYRILYLSGLAFWLIVLVGIGNAHIATRLLGWPVLSGYLAVYTPIFVLFCRPLVHRFRVPIPIVAPLVWTALEYVRAYFATGFSMAQLGHSQVDLVPLIQISSVTGAYGVSFLMMLTTSLLFMAVPKPESIVGNAPQASGAMRGGWIAAALVLVFAWYNIGWNWETTGYQLTAADDVEPVIPGGRPVLIGLVQGSIDTQFGDPTQAQRTYDQYAGLSDELMAEWKRLDLIIWPETTMGPYMPLELTKDFAPPADWNASADVVRPKIELTASKFRTFVRDLAVQRWHTPLLLGTSVVRYGNQRVDHFNAAIHVDREGAIVERYEKVHPVMFGEYVPFGDMMPFIYDLMPIGGGLTPGEGPVVIDVEGVHLVPCICFENTVPQLVAGQLRELDAAEQRVDALVTLTNDGWFYGSGILDLHLMCARFRAVEHHRPMLVAANTGISAVIDAQGTVVEAGPRQQTALLVTTVSPTSRPLSVYTTYGDWFAAGCTWLSLPLALIGLWLDRRARRVVRSSPAEEPSSV</sequence>
<dbReference type="GO" id="GO:0016410">
    <property type="term" value="F:N-acyltransferase activity"/>
    <property type="evidence" value="ECO:0007669"/>
    <property type="project" value="UniProtKB-UniRule"/>
</dbReference>
<dbReference type="NCBIfam" id="TIGR00546">
    <property type="entry name" value="lnt"/>
    <property type="match status" value="1"/>
</dbReference>
<comment type="catalytic activity">
    <reaction evidence="9">
        <text>N-terminal S-1,2-diacyl-sn-glyceryl-L-cysteinyl-[lipoprotein] + a glycerophospholipid = N-acyl-S-1,2-diacyl-sn-glyceryl-L-cysteinyl-[lipoprotein] + a 2-acyl-sn-glycero-3-phospholipid + H(+)</text>
        <dbReference type="Rhea" id="RHEA:48228"/>
        <dbReference type="Rhea" id="RHEA-COMP:14681"/>
        <dbReference type="Rhea" id="RHEA-COMP:14684"/>
        <dbReference type="ChEBI" id="CHEBI:15378"/>
        <dbReference type="ChEBI" id="CHEBI:136912"/>
        <dbReference type="ChEBI" id="CHEBI:140656"/>
        <dbReference type="ChEBI" id="CHEBI:140657"/>
        <dbReference type="ChEBI" id="CHEBI:140660"/>
        <dbReference type="EC" id="2.3.1.269"/>
    </reaction>
</comment>
<dbReference type="Pfam" id="PF20154">
    <property type="entry name" value="LNT_N"/>
    <property type="match status" value="1"/>
</dbReference>
<feature type="transmembrane region" description="Helical" evidence="9">
    <location>
        <begin position="518"/>
        <end position="537"/>
    </location>
</feature>
<evidence type="ECO:0000256" key="1">
    <source>
        <dbReference type="ARBA" id="ARBA00004651"/>
    </source>
</evidence>
<keyword evidence="8 9" id="KW-0012">Acyltransferase</keyword>
<dbReference type="PROSITE" id="PS50263">
    <property type="entry name" value="CN_HYDROLASE"/>
    <property type="match status" value="1"/>
</dbReference>
<feature type="transmembrane region" description="Helical" evidence="9">
    <location>
        <begin position="96"/>
        <end position="114"/>
    </location>
</feature>
<dbReference type="UniPathway" id="UPA00666"/>
<dbReference type="GO" id="GO:0005886">
    <property type="term" value="C:plasma membrane"/>
    <property type="evidence" value="ECO:0007669"/>
    <property type="project" value="UniProtKB-SubCell"/>
</dbReference>
<keyword evidence="6 9" id="KW-1133">Transmembrane helix</keyword>
<evidence type="ECO:0000256" key="5">
    <source>
        <dbReference type="ARBA" id="ARBA00022692"/>
    </source>
</evidence>
<keyword evidence="11" id="KW-0449">Lipoprotein</keyword>
<gene>
    <name evidence="9 11" type="primary">lnt</name>
    <name evidence="11" type="ORF">C5Y93_09975</name>
</gene>
<organism evidence="11 12">
    <name type="scientific">Blastopirellula marina</name>
    <dbReference type="NCBI Taxonomy" id="124"/>
    <lineage>
        <taxon>Bacteria</taxon>
        <taxon>Pseudomonadati</taxon>
        <taxon>Planctomycetota</taxon>
        <taxon>Planctomycetia</taxon>
        <taxon>Pirellulales</taxon>
        <taxon>Pirellulaceae</taxon>
        <taxon>Blastopirellula</taxon>
    </lineage>
</organism>
<dbReference type="InterPro" id="IPR004563">
    <property type="entry name" value="Apolipo_AcylTrfase"/>
</dbReference>
<dbReference type="Pfam" id="PF00795">
    <property type="entry name" value="CN_hydrolase"/>
    <property type="match status" value="1"/>
</dbReference>
<evidence type="ECO:0000256" key="9">
    <source>
        <dbReference type="HAMAP-Rule" id="MF_01148"/>
    </source>
</evidence>
<feature type="transmembrane region" description="Helical" evidence="9">
    <location>
        <begin position="6"/>
        <end position="27"/>
    </location>
</feature>
<dbReference type="Gene3D" id="3.60.110.10">
    <property type="entry name" value="Carbon-nitrogen hydrolase"/>
    <property type="match status" value="1"/>
</dbReference>
<evidence type="ECO:0000256" key="4">
    <source>
        <dbReference type="ARBA" id="ARBA00022679"/>
    </source>
</evidence>
<feature type="domain" description="CN hydrolase" evidence="10">
    <location>
        <begin position="227"/>
        <end position="504"/>
    </location>
</feature>
<evidence type="ECO:0000256" key="2">
    <source>
        <dbReference type="ARBA" id="ARBA00010065"/>
    </source>
</evidence>
<dbReference type="HAMAP" id="MF_01148">
    <property type="entry name" value="Lnt"/>
    <property type="match status" value="1"/>
</dbReference>
<feature type="transmembrane region" description="Helical" evidence="9">
    <location>
        <begin position="39"/>
        <end position="58"/>
    </location>
</feature>
<comment type="function">
    <text evidence="9">Catalyzes the phospholipid dependent N-acylation of the N-terminal cysteine of apolipoprotein, the last step in lipoprotein maturation.</text>
</comment>
<dbReference type="PANTHER" id="PTHR38686">
    <property type="entry name" value="APOLIPOPROTEIN N-ACYLTRANSFERASE"/>
    <property type="match status" value="1"/>
</dbReference>
<keyword evidence="3 9" id="KW-1003">Cell membrane</keyword>
<evidence type="ECO:0000313" key="12">
    <source>
        <dbReference type="Proteomes" id="UP000237819"/>
    </source>
</evidence>
<comment type="similarity">
    <text evidence="2 9">Belongs to the CN hydrolase family. Apolipoprotein N-acyltransferase subfamily.</text>
</comment>
<protein>
    <recommendedName>
        <fullName evidence="9">Apolipoprotein N-acyltransferase</fullName>
        <shortName evidence="9">ALP N-acyltransferase</shortName>
        <ecNumber evidence="9">2.3.1.269</ecNumber>
    </recommendedName>
</protein>
<evidence type="ECO:0000259" key="10">
    <source>
        <dbReference type="PROSITE" id="PS50263"/>
    </source>
</evidence>
<accession>A0A2S8GPF1</accession>
<dbReference type="SUPFAM" id="SSF56317">
    <property type="entry name" value="Carbon-nitrogen hydrolase"/>
    <property type="match status" value="1"/>
</dbReference>
<evidence type="ECO:0000256" key="6">
    <source>
        <dbReference type="ARBA" id="ARBA00022989"/>
    </source>
</evidence>
<dbReference type="EC" id="2.3.1.269" evidence="9"/>
<evidence type="ECO:0000313" key="11">
    <source>
        <dbReference type="EMBL" id="PQO46302.1"/>
    </source>
</evidence>
<dbReference type="Proteomes" id="UP000237819">
    <property type="component" value="Unassembled WGS sequence"/>
</dbReference>
<comment type="caution">
    <text evidence="11">The sequence shown here is derived from an EMBL/GenBank/DDBJ whole genome shotgun (WGS) entry which is preliminary data.</text>
</comment>
<evidence type="ECO:0000256" key="7">
    <source>
        <dbReference type="ARBA" id="ARBA00023136"/>
    </source>
</evidence>
<name>A0A2S8GPF1_9BACT</name>
<reference evidence="11 12" key="1">
    <citation type="submission" date="2018-02" db="EMBL/GenBank/DDBJ databases">
        <title>Comparative genomes isolates from brazilian mangrove.</title>
        <authorList>
            <person name="Araujo J.E."/>
            <person name="Taketani R.G."/>
            <person name="Silva M.C.P."/>
            <person name="Loureco M.V."/>
            <person name="Andreote F.D."/>
        </authorList>
    </citation>
    <scope>NUCLEOTIDE SEQUENCE [LARGE SCALE GENOMIC DNA]</scope>
    <source>
        <strain evidence="11 12">Nap-Phe MGV</strain>
    </source>
</reference>
<keyword evidence="5 9" id="KW-0812">Transmembrane</keyword>
<evidence type="ECO:0000256" key="3">
    <source>
        <dbReference type="ARBA" id="ARBA00022475"/>
    </source>
</evidence>
<dbReference type="InterPro" id="IPR036526">
    <property type="entry name" value="C-N_Hydrolase_sf"/>
</dbReference>
<comment type="subcellular location">
    <subcellularLocation>
        <location evidence="1 9">Cell membrane</location>
        <topology evidence="1 9">Multi-pass membrane protein</topology>
    </subcellularLocation>
</comment>
<feature type="transmembrane region" description="Helical" evidence="9">
    <location>
        <begin position="181"/>
        <end position="199"/>
    </location>
</feature>